<dbReference type="AlphaFoldDB" id="A0ABD2IM19"/>
<comment type="caution">
    <text evidence="1">The sequence shown here is derived from an EMBL/GenBank/DDBJ whole genome shotgun (WGS) entry which is preliminary data.</text>
</comment>
<dbReference type="Proteomes" id="UP001620645">
    <property type="component" value="Unassembled WGS sequence"/>
</dbReference>
<dbReference type="EMBL" id="JBICCN010000296">
    <property type="protein sequence ID" value="KAL3080316.1"/>
    <property type="molecule type" value="Genomic_DNA"/>
</dbReference>
<evidence type="ECO:0000313" key="2">
    <source>
        <dbReference type="Proteomes" id="UP001620645"/>
    </source>
</evidence>
<protein>
    <submittedName>
        <fullName evidence="1">Uncharacterized protein</fullName>
    </submittedName>
</protein>
<organism evidence="1 2">
    <name type="scientific">Heterodera schachtii</name>
    <name type="common">Sugarbeet cyst nematode worm</name>
    <name type="synonym">Tylenchus schachtii</name>
    <dbReference type="NCBI Taxonomy" id="97005"/>
    <lineage>
        <taxon>Eukaryota</taxon>
        <taxon>Metazoa</taxon>
        <taxon>Ecdysozoa</taxon>
        <taxon>Nematoda</taxon>
        <taxon>Chromadorea</taxon>
        <taxon>Rhabditida</taxon>
        <taxon>Tylenchina</taxon>
        <taxon>Tylenchomorpha</taxon>
        <taxon>Tylenchoidea</taxon>
        <taxon>Heteroderidae</taxon>
        <taxon>Heteroderinae</taxon>
        <taxon>Heterodera</taxon>
    </lineage>
</organism>
<name>A0ABD2IM19_HETSC</name>
<keyword evidence="2" id="KW-1185">Reference proteome</keyword>
<gene>
    <name evidence="1" type="ORF">niasHS_012421</name>
</gene>
<sequence length="105" mass="11903">MGLARACQESINFVLRKCPVNRSVWPIDRRPSLCPSLSLFTFAPPDVQRNMHRSAADVRALLFHKMTVNREFSLFLGHWRAATLSRVHSVPPQQMGPIVVPVLLN</sequence>
<accession>A0ABD2IM19</accession>
<evidence type="ECO:0000313" key="1">
    <source>
        <dbReference type="EMBL" id="KAL3080316.1"/>
    </source>
</evidence>
<proteinExistence type="predicted"/>
<reference evidence="1 2" key="1">
    <citation type="submission" date="2024-10" db="EMBL/GenBank/DDBJ databases">
        <authorList>
            <person name="Kim D."/>
        </authorList>
    </citation>
    <scope>NUCLEOTIDE SEQUENCE [LARGE SCALE GENOMIC DNA]</scope>
    <source>
        <strain evidence="1">Taebaek</strain>
    </source>
</reference>